<protein>
    <submittedName>
        <fullName evidence="2">Class I SAM-dependent methyltransferase</fullName>
    </submittedName>
</protein>
<sequence length="255" mass="27768">MSQGPVQSSKPRAITPRPRGAADMQLTREQALARKSKNPGPLEEIFYSHAGRPANKWAHYLPFYDRAFAPYRGSAVRMLEIGVSKGGSLDLWRKYFGPDAVLFGVDIDPACAGHVDAPSQVRIGSQADPGFLRGVAGEMGGIDIVLDDGSHVASHQRTTFQTLWPLLSPGGLYVIEDMHTAYWPHWEGGLRRPGAAVELGKGLIDDMHAWHHAEDEAWAARDEVGTILIGDSIVAIEKIATRPAPGHVWVGAPRE</sequence>
<keyword evidence="2" id="KW-0808">Transferase</keyword>
<accession>A0A328AWT3</accession>
<evidence type="ECO:0000313" key="3">
    <source>
        <dbReference type="Proteomes" id="UP000249842"/>
    </source>
</evidence>
<organism evidence="2 3">
    <name type="scientific">Phenylobacterium hankyongense</name>
    <dbReference type="NCBI Taxonomy" id="1813876"/>
    <lineage>
        <taxon>Bacteria</taxon>
        <taxon>Pseudomonadati</taxon>
        <taxon>Pseudomonadota</taxon>
        <taxon>Alphaproteobacteria</taxon>
        <taxon>Caulobacterales</taxon>
        <taxon>Caulobacteraceae</taxon>
        <taxon>Phenylobacterium</taxon>
    </lineage>
</organism>
<dbReference type="OrthoDB" id="9816424at2"/>
<gene>
    <name evidence="2" type="ORF">DJ021_04435</name>
</gene>
<dbReference type="SUPFAM" id="SSF53335">
    <property type="entry name" value="S-adenosyl-L-methionine-dependent methyltransferases"/>
    <property type="match status" value="1"/>
</dbReference>
<dbReference type="Pfam" id="PF13578">
    <property type="entry name" value="Methyltransf_24"/>
    <property type="match status" value="1"/>
</dbReference>
<reference evidence="3" key="1">
    <citation type="submission" date="2018-05" db="EMBL/GenBank/DDBJ databases">
        <authorList>
            <person name="Li X."/>
        </authorList>
    </citation>
    <scope>NUCLEOTIDE SEQUENCE [LARGE SCALE GENOMIC DNA]</scope>
    <source>
        <strain evidence="3">HKS-05</strain>
    </source>
</reference>
<dbReference type="EMBL" id="QFYP01000001">
    <property type="protein sequence ID" value="RAK59099.1"/>
    <property type="molecule type" value="Genomic_DNA"/>
</dbReference>
<dbReference type="Proteomes" id="UP000249842">
    <property type="component" value="Unassembled WGS sequence"/>
</dbReference>
<name>A0A328AWT3_9CAUL</name>
<dbReference type="GO" id="GO:0032259">
    <property type="term" value="P:methylation"/>
    <property type="evidence" value="ECO:0007669"/>
    <property type="project" value="UniProtKB-KW"/>
</dbReference>
<dbReference type="Gene3D" id="3.40.50.150">
    <property type="entry name" value="Vaccinia Virus protein VP39"/>
    <property type="match status" value="1"/>
</dbReference>
<feature type="region of interest" description="Disordered" evidence="1">
    <location>
        <begin position="1"/>
        <end position="24"/>
    </location>
</feature>
<evidence type="ECO:0000256" key="1">
    <source>
        <dbReference type="SAM" id="MobiDB-lite"/>
    </source>
</evidence>
<dbReference type="AlphaFoldDB" id="A0A328AWT3"/>
<feature type="compositionally biased region" description="Polar residues" evidence="1">
    <location>
        <begin position="1"/>
        <end position="10"/>
    </location>
</feature>
<comment type="caution">
    <text evidence="2">The sequence shown here is derived from an EMBL/GenBank/DDBJ whole genome shotgun (WGS) entry which is preliminary data.</text>
</comment>
<keyword evidence="3" id="KW-1185">Reference proteome</keyword>
<dbReference type="GO" id="GO:0008168">
    <property type="term" value="F:methyltransferase activity"/>
    <property type="evidence" value="ECO:0007669"/>
    <property type="project" value="UniProtKB-KW"/>
</dbReference>
<dbReference type="InterPro" id="IPR029063">
    <property type="entry name" value="SAM-dependent_MTases_sf"/>
</dbReference>
<evidence type="ECO:0000313" key="2">
    <source>
        <dbReference type="EMBL" id="RAK59099.1"/>
    </source>
</evidence>
<proteinExistence type="predicted"/>
<keyword evidence="2" id="KW-0489">Methyltransferase</keyword>